<protein>
    <recommendedName>
        <fullName evidence="4">O-antigen polysaccharide polymerase Wzy</fullName>
    </recommendedName>
</protein>
<feature type="transmembrane region" description="Helical" evidence="1">
    <location>
        <begin position="12"/>
        <end position="35"/>
    </location>
</feature>
<dbReference type="Proteomes" id="UP000190092">
    <property type="component" value="Unassembled WGS sequence"/>
</dbReference>
<dbReference type="STRING" id="225324.SAMN02745126_05910"/>
<evidence type="ECO:0000313" key="3">
    <source>
        <dbReference type="Proteomes" id="UP000190092"/>
    </source>
</evidence>
<keyword evidence="1" id="KW-0472">Membrane</keyword>
<feature type="transmembrane region" description="Helical" evidence="1">
    <location>
        <begin position="104"/>
        <end position="123"/>
    </location>
</feature>
<evidence type="ECO:0000256" key="1">
    <source>
        <dbReference type="SAM" id="Phobius"/>
    </source>
</evidence>
<evidence type="ECO:0000313" key="2">
    <source>
        <dbReference type="EMBL" id="SKA37217.1"/>
    </source>
</evidence>
<feature type="transmembrane region" description="Helical" evidence="1">
    <location>
        <begin position="393"/>
        <end position="412"/>
    </location>
</feature>
<organism evidence="2 3">
    <name type="scientific">Enhydrobacter aerosaccus</name>
    <dbReference type="NCBI Taxonomy" id="225324"/>
    <lineage>
        <taxon>Bacteria</taxon>
        <taxon>Pseudomonadati</taxon>
        <taxon>Pseudomonadota</taxon>
        <taxon>Alphaproteobacteria</taxon>
        <taxon>Hyphomicrobiales</taxon>
        <taxon>Enhydrobacter</taxon>
    </lineage>
</organism>
<dbReference type="AlphaFoldDB" id="A0A1T4TA05"/>
<feature type="transmembrane region" description="Helical" evidence="1">
    <location>
        <begin position="66"/>
        <end position="84"/>
    </location>
</feature>
<dbReference type="EMBL" id="FUWJ01000014">
    <property type="protein sequence ID" value="SKA37217.1"/>
    <property type="molecule type" value="Genomic_DNA"/>
</dbReference>
<feature type="transmembrane region" description="Helical" evidence="1">
    <location>
        <begin position="41"/>
        <end position="59"/>
    </location>
</feature>
<feature type="transmembrane region" description="Helical" evidence="1">
    <location>
        <begin position="173"/>
        <end position="191"/>
    </location>
</feature>
<feature type="transmembrane region" description="Helical" evidence="1">
    <location>
        <begin position="243"/>
        <end position="261"/>
    </location>
</feature>
<evidence type="ECO:0008006" key="4">
    <source>
        <dbReference type="Google" id="ProtNLM"/>
    </source>
</evidence>
<name>A0A1T4TA05_9HYPH</name>
<keyword evidence="1" id="KW-0812">Transmembrane</keyword>
<keyword evidence="1" id="KW-1133">Transmembrane helix</keyword>
<dbReference type="RefSeq" id="WP_085937644.1">
    <property type="nucleotide sequence ID" value="NZ_FUWJ01000014.1"/>
</dbReference>
<feature type="transmembrane region" description="Helical" evidence="1">
    <location>
        <begin position="198"/>
        <end position="215"/>
    </location>
</feature>
<feature type="transmembrane region" description="Helical" evidence="1">
    <location>
        <begin position="144"/>
        <end position="167"/>
    </location>
</feature>
<accession>A0A1T4TA05</accession>
<gene>
    <name evidence="2" type="ORF">SAMN02745126_05910</name>
</gene>
<proteinExistence type="predicted"/>
<sequence>MTAATVSSVHAPVYLDFKLVLNASAVFGGLCLVLSPFTPDTVPFAVGAMVPFACLRILYTPTMPAAMLYLFIWQWLEIFARVLQAWVDGQSMSAGTGGPNVTNAYWYMMASLIVLAIVFRLVMTNMKPPTPAQRTAHFRWATREVVMFYVVTFVVSTMAAVLGRGGLAQPMEALARVKIVGLFTLFVYGMSTGRGTKIMLAVVLFEIGTGFTGFLSDFRGVFVFLGIAAIAARIRWKFTTGLLLAAGLVALTTLALFWTAVKTDYREYASQSSDSQAIVMPLSDRMAYLGNKVLTFGDTDFGETSYKLLARFAYVDIFASVIDVRALSPEPIFMRQWKEAFEHVFQPRFLYPDKPELSDSDVYMRLTQRYLVDEVSQGTSISVGYMGENYADLGFPGMLVGIAFLGLILATCLRILMSFNLPLVMREGIAMAFAFTMARDGVEVSLPKILGAALMFMIVFLTVVRFAAPKIVRWLDSSGAAARAKAG</sequence>
<keyword evidence="3" id="KW-1185">Reference proteome</keyword>
<reference evidence="3" key="1">
    <citation type="submission" date="2017-02" db="EMBL/GenBank/DDBJ databases">
        <authorList>
            <person name="Varghese N."/>
            <person name="Submissions S."/>
        </authorList>
    </citation>
    <scope>NUCLEOTIDE SEQUENCE [LARGE SCALE GENOMIC DNA]</scope>
    <source>
        <strain evidence="3">ATCC 27094</strain>
    </source>
</reference>
<feature type="transmembrane region" description="Helical" evidence="1">
    <location>
        <begin position="449"/>
        <end position="468"/>
    </location>
</feature>
<dbReference type="OrthoDB" id="1402575at2"/>